<evidence type="ECO:0000313" key="3">
    <source>
        <dbReference type="Proteomes" id="UP000005408"/>
    </source>
</evidence>
<keyword evidence="1" id="KW-0472">Membrane</keyword>
<feature type="transmembrane region" description="Helical" evidence="1">
    <location>
        <begin position="94"/>
        <end position="113"/>
    </location>
</feature>
<organism evidence="2 3">
    <name type="scientific">Magallana gigas</name>
    <name type="common">Pacific oyster</name>
    <name type="synonym">Crassostrea gigas</name>
    <dbReference type="NCBI Taxonomy" id="29159"/>
    <lineage>
        <taxon>Eukaryota</taxon>
        <taxon>Metazoa</taxon>
        <taxon>Spiralia</taxon>
        <taxon>Lophotrochozoa</taxon>
        <taxon>Mollusca</taxon>
        <taxon>Bivalvia</taxon>
        <taxon>Autobranchia</taxon>
        <taxon>Pteriomorphia</taxon>
        <taxon>Ostreida</taxon>
        <taxon>Ostreoidea</taxon>
        <taxon>Ostreidae</taxon>
        <taxon>Magallana</taxon>
    </lineage>
</organism>
<evidence type="ECO:0000256" key="1">
    <source>
        <dbReference type="SAM" id="Phobius"/>
    </source>
</evidence>
<evidence type="ECO:0008006" key="4">
    <source>
        <dbReference type="Google" id="ProtNLM"/>
    </source>
</evidence>
<dbReference type="Proteomes" id="UP000005408">
    <property type="component" value="Unassembled WGS sequence"/>
</dbReference>
<keyword evidence="1" id="KW-1133">Transmembrane helix</keyword>
<dbReference type="EnsemblMetazoa" id="G14676.1">
    <property type="protein sequence ID" value="G14676.1:cds"/>
    <property type="gene ID" value="G14676"/>
</dbReference>
<name>A0A8W8IM34_MAGGI</name>
<feature type="transmembrane region" description="Helical" evidence="1">
    <location>
        <begin position="51"/>
        <end position="73"/>
    </location>
</feature>
<proteinExistence type="predicted"/>
<keyword evidence="1" id="KW-0812">Transmembrane</keyword>
<sequence>MHIVNSLNHAINGQDGRFSSGAFGLVLTSFCVVFIIVNTSQHPGEIETKSWTVEGMVIPLGVLSTIGLWVSVLRRNRRQLRNDSDRHLTHRIKIVFLWIFGLMCIIMACYDVADNTNNPEH</sequence>
<keyword evidence="3" id="KW-1185">Reference proteome</keyword>
<evidence type="ECO:0000313" key="2">
    <source>
        <dbReference type="EnsemblMetazoa" id="G14676.1:cds"/>
    </source>
</evidence>
<feature type="transmembrane region" description="Helical" evidence="1">
    <location>
        <begin position="21"/>
        <end position="39"/>
    </location>
</feature>
<dbReference type="AlphaFoldDB" id="A0A8W8IM34"/>
<accession>A0A8W8IM34</accession>
<reference evidence="2" key="1">
    <citation type="submission" date="2022-08" db="UniProtKB">
        <authorList>
            <consortium name="EnsemblMetazoa"/>
        </authorList>
    </citation>
    <scope>IDENTIFICATION</scope>
    <source>
        <strain evidence="2">05x7-T-G4-1.051#20</strain>
    </source>
</reference>
<protein>
    <recommendedName>
        <fullName evidence="4">Transmembrane protein</fullName>
    </recommendedName>
</protein>